<evidence type="ECO:0000313" key="2">
    <source>
        <dbReference type="Proteomes" id="UP001580928"/>
    </source>
</evidence>
<proteinExistence type="predicted"/>
<dbReference type="PROSITE" id="PS51257">
    <property type="entry name" value="PROKAR_LIPOPROTEIN"/>
    <property type="match status" value="1"/>
</dbReference>
<gene>
    <name evidence="1" type="ORF">WKR92_11850</name>
</gene>
<evidence type="ECO:0008006" key="3">
    <source>
        <dbReference type="Google" id="ProtNLM"/>
    </source>
</evidence>
<organism evidence="1 2">
    <name type="scientific">Albibacterium profundi</name>
    <dbReference type="NCBI Taxonomy" id="3134906"/>
    <lineage>
        <taxon>Bacteria</taxon>
        <taxon>Pseudomonadati</taxon>
        <taxon>Bacteroidota</taxon>
        <taxon>Sphingobacteriia</taxon>
        <taxon>Sphingobacteriales</taxon>
        <taxon>Sphingobacteriaceae</taxon>
        <taxon>Albibacterium</taxon>
    </lineage>
</organism>
<protein>
    <recommendedName>
        <fullName evidence="3">Lipoprotein</fullName>
    </recommendedName>
</protein>
<comment type="caution">
    <text evidence="1">The sequence shown here is derived from an EMBL/GenBank/DDBJ whole genome shotgun (WGS) entry which is preliminary data.</text>
</comment>
<dbReference type="Proteomes" id="UP001580928">
    <property type="component" value="Unassembled WGS sequence"/>
</dbReference>
<sequence length="206" mass="22743">MRTIVKFTTWLACVTFTVTSCSKEKISDKEGNDQCWYKITLEGQTTNANQFGQDHLLFSSLSGPDGKSKFILSVGQAKPDGQLFPAFDLSSEPSGLFNSNTAAGTSYSVDFATALDFNRPDLGEYAYRMDSTPEDGVLTVNVLENSEQRIRFKVSGTIMKTEGGVENMTRVKLVPIDAEFTFDRSYYTEMTSNGVFVASANCECEE</sequence>
<evidence type="ECO:0000313" key="1">
    <source>
        <dbReference type="EMBL" id="MFB5946525.1"/>
    </source>
</evidence>
<dbReference type="EMBL" id="JBBVGT010000003">
    <property type="protein sequence ID" value="MFB5946525.1"/>
    <property type="molecule type" value="Genomic_DNA"/>
</dbReference>
<name>A0ABV5CG40_9SPHI</name>
<reference evidence="1 2" key="1">
    <citation type="submission" date="2024-04" db="EMBL/GenBank/DDBJ databases">
        <title>Albibacterium profundi sp. nov., isolated from sediment of the Challenger Deep of Mariana Trench.</title>
        <authorList>
            <person name="Wang Y."/>
        </authorList>
    </citation>
    <scope>NUCLEOTIDE SEQUENCE [LARGE SCALE GENOMIC DNA]</scope>
    <source>
        <strain evidence="1 2">RHL897</strain>
    </source>
</reference>
<dbReference type="RefSeq" id="WP_375558054.1">
    <property type="nucleotide sequence ID" value="NZ_JBBVGT010000003.1"/>
</dbReference>
<keyword evidence="2" id="KW-1185">Reference proteome</keyword>
<accession>A0ABV5CG40</accession>